<dbReference type="EMBL" id="WVHS01000001">
    <property type="protein sequence ID" value="MXV14407.1"/>
    <property type="molecule type" value="Genomic_DNA"/>
</dbReference>
<dbReference type="RefSeq" id="WP_160905381.1">
    <property type="nucleotide sequence ID" value="NZ_WVHS01000001.1"/>
</dbReference>
<gene>
    <name evidence="1" type="ORF">GS398_03790</name>
</gene>
<evidence type="ECO:0008006" key="3">
    <source>
        <dbReference type="Google" id="ProtNLM"/>
    </source>
</evidence>
<protein>
    <recommendedName>
        <fullName evidence="3">AAA family ATPase</fullName>
    </recommendedName>
</protein>
<comment type="caution">
    <text evidence="1">The sequence shown here is derived from an EMBL/GenBank/DDBJ whole genome shotgun (WGS) entry which is preliminary data.</text>
</comment>
<dbReference type="InterPro" id="IPR052934">
    <property type="entry name" value="Methyl-DNA_Rec/Restrict_Enz"/>
</dbReference>
<dbReference type="Proteomes" id="UP000451233">
    <property type="component" value="Unassembled WGS sequence"/>
</dbReference>
<keyword evidence="2" id="KW-1185">Reference proteome</keyword>
<evidence type="ECO:0000313" key="2">
    <source>
        <dbReference type="Proteomes" id="UP000451233"/>
    </source>
</evidence>
<evidence type="ECO:0000313" key="1">
    <source>
        <dbReference type="EMBL" id="MXV14407.1"/>
    </source>
</evidence>
<sequence length="305" mass="34104">MAKFQDDEAFYIGWEDVVKDLRAMPGFTENDVTGLIIERYGSATGNPFNSKKAIVDFLTRVSPGDLIIACKGRREILGIGITDGGIQYNEEEDEYYGYRNVDWLLKTTPENNKSPFTLAVKTITPLASPYAIQVLKGLLGETLEVKGHPFPETKEETNLPLNQILYGPPGTGKTYCTINKALEIINPLGYQKLTEAGTDEETTRIELKRLYTRYIDDGRISFCTFHQSMSYEDFVEGIKPITEEDDDGRKTIGYEIADGIFKQVSVLASYKLLTAAQPTKQDLASSKDGNLRNGGMHCLFTLKSY</sequence>
<organism evidence="1 2">
    <name type="scientific">Hufsiella ginkgonis</name>
    <dbReference type="NCBI Taxonomy" id="2695274"/>
    <lineage>
        <taxon>Bacteria</taxon>
        <taxon>Pseudomonadati</taxon>
        <taxon>Bacteroidota</taxon>
        <taxon>Sphingobacteriia</taxon>
        <taxon>Sphingobacteriales</taxon>
        <taxon>Sphingobacteriaceae</taxon>
        <taxon>Hufsiella</taxon>
    </lineage>
</organism>
<reference evidence="1 2" key="1">
    <citation type="submission" date="2019-11" db="EMBL/GenBank/DDBJ databases">
        <title>Pedobacter sp. HMF7056 Genome sequencing and assembly.</title>
        <authorList>
            <person name="Kang H."/>
            <person name="Kim H."/>
            <person name="Joh K."/>
        </authorList>
    </citation>
    <scope>NUCLEOTIDE SEQUENCE [LARGE SCALE GENOMIC DNA]</scope>
    <source>
        <strain evidence="1 2">HMF7056</strain>
    </source>
</reference>
<name>A0A7K1XUD1_9SPHI</name>
<dbReference type="PANTHER" id="PTHR37291">
    <property type="entry name" value="5-METHYLCYTOSINE-SPECIFIC RESTRICTION ENZYME B"/>
    <property type="match status" value="1"/>
</dbReference>
<dbReference type="AlphaFoldDB" id="A0A7K1XUD1"/>
<proteinExistence type="predicted"/>
<dbReference type="PANTHER" id="PTHR37291:SF1">
    <property type="entry name" value="TYPE IV METHYL-DIRECTED RESTRICTION ENZYME ECOKMCRB SUBUNIT"/>
    <property type="match status" value="1"/>
</dbReference>
<accession>A0A7K1XUD1</accession>